<proteinExistence type="predicted"/>
<dbReference type="GO" id="GO:0005634">
    <property type="term" value="C:nucleus"/>
    <property type="evidence" value="ECO:0007669"/>
    <property type="project" value="TreeGrafter"/>
</dbReference>
<dbReference type="PANTHER" id="PTHR31307">
    <property type="entry name" value="TRIHELIX TRANSCRIPTION FACTOR ASIL2"/>
    <property type="match status" value="1"/>
</dbReference>
<comment type="caution">
    <text evidence="3">The sequence shown here is derived from an EMBL/GenBank/DDBJ whole genome shotgun (WGS) entry which is preliminary data.</text>
</comment>
<feature type="region of interest" description="Disordered" evidence="1">
    <location>
        <begin position="1"/>
        <end position="50"/>
    </location>
</feature>
<evidence type="ECO:0000313" key="4">
    <source>
        <dbReference type="Proteomes" id="UP001346149"/>
    </source>
</evidence>
<feature type="compositionally biased region" description="Basic and acidic residues" evidence="1">
    <location>
        <begin position="39"/>
        <end position="50"/>
    </location>
</feature>
<feature type="region of interest" description="Disordered" evidence="1">
    <location>
        <begin position="283"/>
        <end position="323"/>
    </location>
</feature>
<protein>
    <recommendedName>
        <fullName evidence="2">Myb/SANT-like DNA-binding domain-containing protein</fullName>
    </recommendedName>
</protein>
<gene>
    <name evidence="3" type="ORF">SAY86_010123</name>
</gene>
<dbReference type="InterPro" id="IPR044822">
    <property type="entry name" value="Myb_DNA-bind_4"/>
</dbReference>
<feature type="compositionally biased region" description="Acidic residues" evidence="1">
    <location>
        <begin position="196"/>
        <end position="216"/>
    </location>
</feature>
<accession>A0AAN7QTP5</accession>
<organism evidence="3 4">
    <name type="scientific">Trapa natans</name>
    <name type="common">Water chestnut</name>
    <dbReference type="NCBI Taxonomy" id="22666"/>
    <lineage>
        <taxon>Eukaryota</taxon>
        <taxon>Viridiplantae</taxon>
        <taxon>Streptophyta</taxon>
        <taxon>Embryophyta</taxon>
        <taxon>Tracheophyta</taxon>
        <taxon>Spermatophyta</taxon>
        <taxon>Magnoliopsida</taxon>
        <taxon>eudicotyledons</taxon>
        <taxon>Gunneridae</taxon>
        <taxon>Pentapetalae</taxon>
        <taxon>rosids</taxon>
        <taxon>malvids</taxon>
        <taxon>Myrtales</taxon>
        <taxon>Lythraceae</taxon>
        <taxon>Trapa</taxon>
    </lineage>
</organism>
<feature type="compositionally biased region" description="Polar residues" evidence="1">
    <location>
        <begin position="19"/>
        <end position="31"/>
    </location>
</feature>
<keyword evidence="4" id="KW-1185">Reference proteome</keyword>
<dbReference type="InterPro" id="IPR044823">
    <property type="entry name" value="ASIL1/2-like"/>
</dbReference>
<dbReference type="AlphaFoldDB" id="A0AAN7QTP5"/>
<dbReference type="EMBL" id="JAXQNO010000019">
    <property type="protein sequence ID" value="KAK4775188.1"/>
    <property type="molecule type" value="Genomic_DNA"/>
</dbReference>
<dbReference type="Pfam" id="PF13837">
    <property type="entry name" value="Myb_DNA-bind_4"/>
    <property type="match status" value="1"/>
</dbReference>
<feature type="region of interest" description="Disordered" evidence="1">
    <location>
        <begin position="189"/>
        <end position="228"/>
    </location>
</feature>
<feature type="domain" description="Myb/SANT-like DNA-binding" evidence="2">
    <location>
        <begin position="68"/>
        <end position="151"/>
    </location>
</feature>
<reference evidence="3 4" key="1">
    <citation type="journal article" date="2023" name="Hortic Res">
        <title>Pangenome of water caltrop reveals structural variations and asymmetric subgenome divergence after allopolyploidization.</title>
        <authorList>
            <person name="Zhang X."/>
            <person name="Chen Y."/>
            <person name="Wang L."/>
            <person name="Yuan Y."/>
            <person name="Fang M."/>
            <person name="Shi L."/>
            <person name="Lu R."/>
            <person name="Comes H.P."/>
            <person name="Ma Y."/>
            <person name="Chen Y."/>
            <person name="Huang G."/>
            <person name="Zhou Y."/>
            <person name="Zheng Z."/>
            <person name="Qiu Y."/>
        </authorList>
    </citation>
    <scope>NUCLEOTIDE SEQUENCE [LARGE SCALE GENOMIC DNA]</scope>
    <source>
        <strain evidence="3">F231</strain>
    </source>
</reference>
<dbReference type="PANTHER" id="PTHR31307:SF8">
    <property type="entry name" value="ALCOHOL DEHYDROGENASE TRANSCRIPTION FACTOR MYB_SANT-LIKE FAMILY PROTEIN"/>
    <property type="match status" value="1"/>
</dbReference>
<sequence length="323" mass="37384">MAEHYSFKQSKRSSRRSKPTNVPFNYQSQYPSCGGYGSESDRQQAKRQRMDVHLQEFAPNSSYPPSIWNDQLTFFMLDVWGERFLQLGRRSLRSEDWVEVAEKVSFNSPVEVSEVDCRQHMYKLKRKYRKIRAHESGIANYGWKFYKKMEMLMGMEIGESGIPLSCGIDSGEYCFADMNVYLDRSNAFDEMRDSPSESEEMEDDDAEDGGDDDDDLPPMRKLGGDGGEGMRVLADSIERFGKLYEKIEYDKREQMMELRKMRAEFERELDLQKKEIMEKASAEIAKLQDQADVDDGDNDDVKEEDEEENGEDDDGDEDGCNGL</sequence>
<evidence type="ECO:0000259" key="2">
    <source>
        <dbReference type="Pfam" id="PF13837"/>
    </source>
</evidence>
<dbReference type="GO" id="GO:0000976">
    <property type="term" value="F:transcription cis-regulatory region binding"/>
    <property type="evidence" value="ECO:0007669"/>
    <property type="project" value="TreeGrafter"/>
</dbReference>
<evidence type="ECO:0000313" key="3">
    <source>
        <dbReference type="EMBL" id="KAK4775188.1"/>
    </source>
</evidence>
<evidence type="ECO:0000256" key="1">
    <source>
        <dbReference type="SAM" id="MobiDB-lite"/>
    </source>
</evidence>
<dbReference type="Proteomes" id="UP001346149">
    <property type="component" value="Unassembled WGS sequence"/>
</dbReference>
<feature type="compositionally biased region" description="Basic residues" evidence="1">
    <location>
        <begin position="9"/>
        <end position="18"/>
    </location>
</feature>
<name>A0AAN7QTP5_TRANT</name>
<feature type="compositionally biased region" description="Acidic residues" evidence="1">
    <location>
        <begin position="291"/>
        <end position="323"/>
    </location>
</feature>